<dbReference type="Proteomes" id="UP000192578">
    <property type="component" value="Unassembled WGS sequence"/>
</dbReference>
<gene>
    <name evidence="1" type="ORF">BV898_15624</name>
</gene>
<dbReference type="OrthoDB" id="5945798at2759"/>
<name>A0A9X6RKP0_HYPEX</name>
<keyword evidence="2" id="KW-1185">Reference proteome</keyword>
<dbReference type="AlphaFoldDB" id="A0A9X6RKP0"/>
<comment type="caution">
    <text evidence="1">The sequence shown here is derived from an EMBL/GenBank/DDBJ whole genome shotgun (WGS) entry which is preliminary data.</text>
</comment>
<organism evidence="1 2">
    <name type="scientific">Hypsibius exemplaris</name>
    <name type="common">Freshwater tardigrade</name>
    <dbReference type="NCBI Taxonomy" id="2072580"/>
    <lineage>
        <taxon>Eukaryota</taxon>
        <taxon>Metazoa</taxon>
        <taxon>Ecdysozoa</taxon>
        <taxon>Tardigrada</taxon>
        <taxon>Eutardigrada</taxon>
        <taxon>Parachela</taxon>
        <taxon>Hypsibioidea</taxon>
        <taxon>Hypsibiidae</taxon>
        <taxon>Hypsibius</taxon>
    </lineage>
</organism>
<evidence type="ECO:0000313" key="2">
    <source>
        <dbReference type="Proteomes" id="UP000192578"/>
    </source>
</evidence>
<proteinExistence type="predicted"/>
<reference evidence="2" key="1">
    <citation type="submission" date="2017-01" db="EMBL/GenBank/DDBJ databases">
        <title>Comparative genomics of anhydrobiosis in the tardigrade Hypsibius dujardini.</title>
        <authorList>
            <person name="Yoshida Y."/>
            <person name="Koutsovoulos G."/>
            <person name="Laetsch D."/>
            <person name="Stevens L."/>
            <person name="Kumar S."/>
            <person name="Horikawa D."/>
            <person name="Ishino K."/>
            <person name="Komine S."/>
            <person name="Tomita M."/>
            <person name="Blaxter M."/>
            <person name="Arakawa K."/>
        </authorList>
    </citation>
    <scope>NUCLEOTIDE SEQUENCE [LARGE SCALE GENOMIC DNA]</scope>
    <source>
        <strain evidence="2">Z151</strain>
    </source>
</reference>
<protein>
    <submittedName>
        <fullName evidence="1">Uncharacterized protein</fullName>
    </submittedName>
</protein>
<accession>A0A9X6RKP0</accession>
<evidence type="ECO:0000313" key="1">
    <source>
        <dbReference type="EMBL" id="OWA51127.1"/>
    </source>
</evidence>
<dbReference type="EMBL" id="MTYJ01000215">
    <property type="protein sequence ID" value="OWA51127.1"/>
    <property type="molecule type" value="Genomic_DNA"/>
</dbReference>
<sequence length="99" mass="10685">MPRTHVETGDRVNIYKLYLAAKLKPQAPIDAADFISPIIKVVQITGKGRDVITAEAIQPGTCKALQADSPVRLSRMTPAMSSSLIQAVWKIPNSIGKSV</sequence>